<dbReference type="OrthoDB" id="4424744at2"/>
<evidence type="ECO:0008006" key="5">
    <source>
        <dbReference type="Google" id="ProtNLM"/>
    </source>
</evidence>
<dbReference type="EMBL" id="LT629700">
    <property type="protein sequence ID" value="SDM01149.1"/>
    <property type="molecule type" value="Genomic_DNA"/>
</dbReference>
<feature type="region of interest" description="Disordered" evidence="1">
    <location>
        <begin position="41"/>
        <end position="65"/>
    </location>
</feature>
<keyword evidence="4" id="KW-1185">Reference proteome</keyword>
<dbReference type="Proteomes" id="UP000199350">
    <property type="component" value="Chromosome I"/>
</dbReference>
<dbReference type="RefSeq" id="WP_092150865.1">
    <property type="nucleotide sequence ID" value="NZ_LT629700.1"/>
</dbReference>
<name>A0A1G9PR33_9CORY</name>
<accession>A0A1G9PR33</accession>
<keyword evidence="2" id="KW-0732">Signal</keyword>
<sequence length="166" mass="16607">MRSSRVAGALCAAALAVTSCSTTTESTEPTQVTVTSTLTTVAPTPTPASATSPVSSSSASSTAAAAQEQSTTANFNGQAVTICAVGDGWGISELAVNANTSCPFAHNVIAELTSGVSSLENIRDYLPKTVTAHSPTTGKSYSMDCADNGVGIVTCTGADNAQVIFH</sequence>
<proteinExistence type="predicted"/>
<feature type="chain" id="PRO_5038347250" description="Subtilisin inhibitor-like" evidence="2">
    <location>
        <begin position="27"/>
        <end position="166"/>
    </location>
</feature>
<gene>
    <name evidence="3" type="ORF">SAMN04488535_1558</name>
</gene>
<evidence type="ECO:0000313" key="3">
    <source>
        <dbReference type="EMBL" id="SDM01149.1"/>
    </source>
</evidence>
<reference evidence="4" key="1">
    <citation type="submission" date="2016-10" db="EMBL/GenBank/DDBJ databases">
        <authorList>
            <person name="Varghese N."/>
            <person name="Submissions S."/>
        </authorList>
    </citation>
    <scope>NUCLEOTIDE SEQUENCE [LARGE SCALE GENOMIC DNA]</scope>
    <source>
        <strain evidence="4">DSM 20632</strain>
    </source>
</reference>
<dbReference type="PROSITE" id="PS51257">
    <property type="entry name" value="PROKAR_LIPOPROTEIN"/>
    <property type="match status" value="1"/>
</dbReference>
<dbReference type="AlphaFoldDB" id="A0A1G9PR33"/>
<dbReference type="STRING" id="38302.SAMN04488535_1558"/>
<evidence type="ECO:0000313" key="4">
    <source>
        <dbReference type="Proteomes" id="UP000199350"/>
    </source>
</evidence>
<evidence type="ECO:0000256" key="2">
    <source>
        <dbReference type="SAM" id="SignalP"/>
    </source>
</evidence>
<organism evidence="3 4">
    <name type="scientific">Corynebacterium mycetoides</name>
    <dbReference type="NCBI Taxonomy" id="38302"/>
    <lineage>
        <taxon>Bacteria</taxon>
        <taxon>Bacillati</taxon>
        <taxon>Actinomycetota</taxon>
        <taxon>Actinomycetes</taxon>
        <taxon>Mycobacteriales</taxon>
        <taxon>Corynebacteriaceae</taxon>
        <taxon>Corynebacterium</taxon>
    </lineage>
</organism>
<protein>
    <recommendedName>
        <fullName evidence="5">Subtilisin inhibitor-like</fullName>
    </recommendedName>
</protein>
<evidence type="ECO:0000256" key="1">
    <source>
        <dbReference type="SAM" id="MobiDB-lite"/>
    </source>
</evidence>
<feature type="signal peptide" evidence="2">
    <location>
        <begin position="1"/>
        <end position="26"/>
    </location>
</feature>